<proteinExistence type="predicted"/>
<gene>
    <name evidence="2" type="ORF">A3D64_01870</name>
</gene>
<reference evidence="2 3" key="1">
    <citation type="journal article" date="2016" name="Nat. Commun.">
        <title>Thousands of microbial genomes shed light on interconnected biogeochemical processes in an aquifer system.</title>
        <authorList>
            <person name="Anantharaman K."/>
            <person name="Brown C.T."/>
            <person name="Hug L.A."/>
            <person name="Sharon I."/>
            <person name="Castelle C.J."/>
            <person name="Probst A.J."/>
            <person name="Thomas B.C."/>
            <person name="Singh A."/>
            <person name="Wilkins M.J."/>
            <person name="Karaoz U."/>
            <person name="Brodie E.L."/>
            <person name="Williams K.H."/>
            <person name="Hubbard S.S."/>
            <person name="Banfield J.F."/>
        </authorList>
    </citation>
    <scope>NUCLEOTIDE SEQUENCE [LARGE SCALE GENOMIC DNA]</scope>
</reference>
<accession>A0A1G2RD63</accession>
<dbReference type="AlphaFoldDB" id="A0A1G2RD63"/>
<evidence type="ECO:0000313" key="2">
    <source>
        <dbReference type="EMBL" id="OHA70790.1"/>
    </source>
</evidence>
<protein>
    <submittedName>
        <fullName evidence="2">Uncharacterized protein</fullName>
    </submittedName>
</protein>
<organism evidence="2 3">
    <name type="scientific">Candidatus Wildermuthbacteria bacterium RIFCSPHIGHO2_02_FULL_49_9</name>
    <dbReference type="NCBI Taxonomy" id="1802456"/>
    <lineage>
        <taxon>Bacteria</taxon>
        <taxon>Candidatus Wildermuthiibacteriota</taxon>
    </lineage>
</organism>
<evidence type="ECO:0000256" key="1">
    <source>
        <dbReference type="SAM" id="MobiDB-lite"/>
    </source>
</evidence>
<name>A0A1G2RD63_9BACT</name>
<feature type="region of interest" description="Disordered" evidence="1">
    <location>
        <begin position="19"/>
        <end position="39"/>
    </location>
</feature>
<dbReference type="EMBL" id="MHUB01000017">
    <property type="protein sequence ID" value="OHA70790.1"/>
    <property type="molecule type" value="Genomic_DNA"/>
</dbReference>
<evidence type="ECO:0000313" key="3">
    <source>
        <dbReference type="Proteomes" id="UP000178613"/>
    </source>
</evidence>
<sequence>MEALKVRVPVGGNGLPLVRRSDGVLVPQDDPQPPRSPLTEGRKFVASLLGAVRDENLRRFADDLPFLTQAEQDALVLKEYRRRGSPKIRLE</sequence>
<comment type="caution">
    <text evidence="2">The sequence shown here is derived from an EMBL/GenBank/DDBJ whole genome shotgun (WGS) entry which is preliminary data.</text>
</comment>
<dbReference type="Proteomes" id="UP000178613">
    <property type="component" value="Unassembled WGS sequence"/>
</dbReference>